<evidence type="ECO:0000313" key="2">
    <source>
        <dbReference type="EMBL" id="KHN19111.1"/>
    </source>
</evidence>
<sequence length="54" mass="5922">VSISNQKNTDASIKNLEVQVGQLAKQMSQHGSGSFSATTEVNPREQYKAVTTRR</sequence>
<organism evidence="2">
    <name type="scientific">Glycine soja</name>
    <name type="common">Wild soybean</name>
    <dbReference type="NCBI Taxonomy" id="3848"/>
    <lineage>
        <taxon>Eukaryota</taxon>
        <taxon>Viridiplantae</taxon>
        <taxon>Streptophyta</taxon>
        <taxon>Embryophyta</taxon>
        <taxon>Tracheophyta</taxon>
        <taxon>Spermatophyta</taxon>
        <taxon>Magnoliopsida</taxon>
        <taxon>eudicotyledons</taxon>
        <taxon>Gunneridae</taxon>
        <taxon>Pentapetalae</taxon>
        <taxon>rosids</taxon>
        <taxon>fabids</taxon>
        <taxon>Fabales</taxon>
        <taxon>Fabaceae</taxon>
        <taxon>Papilionoideae</taxon>
        <taxon>50 kb inversion clade</taxon>
        <taxon>NPAAA clade</taxon>
        <taxon>indigoferoid/millettioid clade</taxon>
        <taxon>Phaseoleae</taxon>
        <taxon>Glycine</taxon>
        <taxon>Glycine subgen. Soja</taxon>
    </lineage>
</organism>
<dbReference type="AlphaFoldDB" id="A0A0B2QBW9"/>
<dbReference type="EMBL" id="KN659373">
    <property type="protein sequence ID" value="KHN19111.1"/>
    <property type="molecule type" value="Genomic_DNA"/>
</dbReference>
<feature type="region of interest" description="Disordered" evidence="1">
    <location>
        <begin position="27"/>
        <end position="54"/>
    </location>
</feature>
<feature type="non-terminal residue" evidence="2">
    <location>
        <position position="1"/>
    </location>
</feature>
<feature type="non-terminal residue" evidence="2">
    <location>
        <position position="54"/>
    </location>
</feature>
<dbReference type="Proteomes" id="UP000053555">
    <property type="component" value="Unassembled WGS sequence"/>
</dbReference>
<name>A0A0B2QBW9_GLYSO</name>
<proteinExistence type="predicted"/>
<gene>
    <name evidence="2" type="ORF">glysoja_041465</name>
</gene>
<feature type="compositionally biased region" description="Polar residues" evidence="1">
    <location>
        <begin position="27"/>
        <end position="41"/>
    </location>
</feature>
<evidence type="ECO:0000256" key="1">
    <source>
        <dbReference type="SAM" id="MobiDB-lite"/>
    </source>
</evidence>
<reference evidence="2" key="1">
    <citation type="submission" date="2014-07" db="EMBL/GenBank/DDBJ databases">
        <title>Identification of a novel salt tolerance gene in wild soybean by whole-genome sequencing.</title>
        <authorList>
            <person name="Lam H.-M."/>
            <person name="Qi X."/>
            <person name="Li M.-W."/>
            <person name="Liu X."/>
            <person name="Xie M."/>
            <person name="Ni M."/>
            <person name="Xu X."/>
        </authorList>
    </citation>
    <scope>NUCLEOTIDE SEQUENCE [LARGE SCALE GENOMIC DNA]</scope>
    <source>
        <tissue evidence="2">Root</tissue>
    </source>
</reference>
<protein>
    <submittedName>
        <fullName evidence="2">Uncharacterized protein</fullName>
    </submittedName>
</protein>
<accession>A0A0B2QBW9</accession>